<sequence length="670" mass="76195">MMATYKVTVATGSFLLAGTMDSISVTLVGERGQSPKQHLNNFGRDFNSCSVDHYNVKAEQDLGRMLLVRLHKEPFSIFPEDSWYCNEVTVETPSGESYRFPCYRWIEGYTTVELREGTAKFIYEDTHSILLQHREAERKNNQTSFGWKAFPGAPWGLDVNTAEELNSDYKYSLTKLGGLGLQSETAVLELKLKGLLNLQESWKSFEDIEKVFWKKKTDVSEYVFQHWKEDTFFGYQFLNGANPVQIQKCIKIPPNFPVTDEMVKHSLGDHTSLHSELQKGNIFIADYKVLEGIPPNVIRDQQQHIAAPMCLLYRTPADEIIPIAIQLSQTPGPESPIFLASDTKWDWILAKIWVRNADFLAQEGHAHFLGTHLLIEAFMICTLRQLPSCHPLYKLLFPHFRYTLHANMTARIKLVGAGGVFDQSASAGAKHFDLYMKNGLEILTYTSLCIPDNLASRGVDKLPKYYFRDDILKLWAAIESFVTSIVNSYYQSDSYVQKDSELQAWVDEIFAKAFLGRESSGVPSTLKTRAELAKYLTMIIYTCSAKHASVNSPQFDFYYWMPNAPATMRNPPPKTKGTATIENILKTLPEVDSTCRVMVLMWVLTRTSSDVVHLGNYPDQLFTEEKAALCIKAFQKRLSEISAEIQERNKDLPVKYSYLDPLLVENSVSV</sequence>
<feature type="binding site" evidence="10">
    <location>
        <position position="372"/>
    </location>
    <ligand>
        <name>Fe cation</name>
        <dbReference type="ChEBI" id="CHEBI:24875"/>
        <note>catalytic</note>
    </ligand>
</feature>
<feature type="binding site" evidence="10">
    <location>
        <position position="367"/>
    </location>
    <ligand>
        <name>Fe cation</name>
        <dbReference type="ChEBI" id="CHEBI:24875"/>
        <note>catalytic</note>
    </ligand>
</feature>
<proteinExistence type="inferred from homology"/>
<evidence type="ECO:0000256" key="2">
    <source>
        <dbReference type="ARBA" id="ARBA00005189"/>
    </source>
</evidence>
<dbReference type="PRINTS" id="PR00467">
    <property type="entry name" value="MAMLPOXGNASE"/>
</dbReference>
<dbReference type="Proteomes" id="UP001066276">
    <property type="component" value="Chromosome 12"/>
</dbReference>
<dbReference type="Gene3D" id="3.10.450.60">
    <property type="match status" value="1"/>
</dbReference>
<dbReference type="SMART" id="SM00308">
    <property type="entry name" value="LH2"/>
    <property type="match status" value="1"/>
</dbReference>
<dbReference type="InterPro" id="IPR036392">
    <property type="entry name" value="PLAT/LH2_dom_sf"/>
</dbReference>
<dbReference type="GO" id="GO:0034440">
    <property type="term" value="P:lipid oxidation"/>
    <property type="evidence" value="ECO:0007669"/>
    <property type="project" value="InterPro"/>
</dbReference>
<feature type="binding site" evidence="11">
    <location>
        <position position="18"/>
    </location>
    <ligand>
        <name>Ca(2+)</name>
        <dbReference type="ChEBI" id="CHEBI:29108"/>
        <label>1</label>
    </ligand>
</feature>
<keyword evidence="8 10" id="KW-0408">Iron</keyword>
<evidence type="ECO:0000256" key="6">
    <source>
        <dbReference type="ARBA" id="ARBA00022964"/>
    </source>
</evidence>
<evidence type="ECO:0000313" key="16">
    <source>
        <dbReference type="EMBL" id="KAJ1080476.1"/>
    </source>
</evidence>
<dbReference type="InterPro" id="IPR013819">
    <property type="entry name" value="LipOase_C"/>
</dbReference>
<dbReference type="SUPFAM" id="SSF49723">
    <property type="entry name" value="Lipase/lipooxygenase domain (PLAT/LH2 domain)"/>
    <property type="match status" value="1"/>
</dbReference>
<dbReference type="EMBL" id="JANPWB010000016">
    <property type="protein sequence ID" value="KAJ1080476.1"/>
    <property type="molecule type" value="Genomic_DNA"/>
</dbReference>
<dbReference type="Gene3D" id="1.20.245.10">
    <property type="entry name" value="Lipoxygenase-1, Domain 5"/>
    <property type="match status" value="1"/>
</dbReference>
<keyword evidence="4" id="KW-0963">Cytoplasm</keyword>
<evidence type="ECO:0000256" key="8">
    <source>
        <dbReference type="ARBA" id="ARBA00023004"/>
    </source>
</evidence>
<keyword evidence="7" id="KW-0560">Oxidoreductase</keyword>
<comment type="caution">
    <text evidence="16">The sequence shown here is derived from an EMBL/GenBank/DDBJ whole genome shotgun (WGS) entry which is preliminary data.</text>
</comment>
<evidence type="ECO:0000256" key="1">
    <source>
        <dbReference type="ARBA" id="ARBA00004496"/>
    </source>
</evidence>
<feature type="binding site" evidence="11">
    <location>
        <position position="81"/>
    </location>
    <ligand>
        <name>Ca(2+)</name>
        <dbReference type="ChEBI" id="CHEBI:29108"/>
        <label>1</label>
    </ligand>
</feature>
<dbReference type="InterPro" id="IPR000907">
    <property type="entry name" value="LipOase"/>
</dbReference>
<gene>
    <name evidence="16" type="ORF">NDU88_000675</name>
</gene>
<feature type="binding site" evidence="10">
    <location>
        <position position="547"/>
    </location>
    <ligand>
        <name>Fe cation</name>
        <dbReference type="ChEBI" id="CHEBI:24875"/>
        <note>catalytic</note>
    </ligand>
</feature>
<feature type="domain" description="Lipoxygenase" evidence="15">
    <location>
        <begin position="120"/>
        <end position="670"/>
    </location>
</feature>
<dbReference type="GO" id="GO:0005506">
    <property type="term" value="F:iron ion binding"/>
    <property type="evidence" value="ECO:0007669"/>
    <property type="project" value="InterPro"/>
</dbReference>
<reference evidence="16" key="1">
    <citation type="journal article" date="2022" name="bioRxiv">
        <title>Sequencing and chromosome-scale assembly of the giantPleurodeles waltlgenome.</title>
        <authorList>
            <person name="Brown T."/>
            <person name="Elewa A."/>
            <person name="Iarovenko S."/>
            <person name="Subramanian E."/>
            <person name="Araus A.J."/>
            <person name="Petzold A."/>
            <person name="Susuki M."/>
            <person name="Suzuki K.-i.T."/>
            <person name="Hayashi T."/>
            <person name="Toyoda A."/>
            <person name="Oliveira C."/>
            <person name="Osipova E."/>
            <person name="Leigh N.D."/>
            <person name="Simon A."/>
            <person name="Yun M.H."/>
        </authorList>
    </citation>
    <scope>NUCLEOTIDE SEQUENCE</scope>
    <source>
        <strain evidence="16">20211129_DDA</strain>
        <tissue evidence="16">Liver</tissue>
    </source>
</reference>
<dbReference type="Gene3D" id="2.60.60.20">
    <property type="entry name" value="PLAT/LH2 domain"/>
    <property type="match status" value="1"/>
</dbReference>
<evidence type="ECO:0000256" key="4">
    <source>
        <dbReference type="ARBA" id="ARBA00022490"/>
    </source>
</evidence>
<evidence type="ECO:0000259" key="14">
    <source>
        <dbReference type="PROSITE" id="PS50095"/>
    </source>
</evidence>
<dbReference type="SUPFAM" id="SSF48484">
    <property type="entry name" value="Lipoxigenase"/>
    <property type="match status" value="1"/>
</dbReference>
<dbReference type="Pfam" id="PF00305">
    <property type="entry name" value="Lipoxygenase"/>
    <property type="match status" value="1"/>
</dbReference>
<organism evidence="16 17">
    <name type="scientific">Pleurodeles waltl</name>
    <name type="common">Iberian ribbed newt</name>
    <dbReference type="NCBI Taxonomy" id="8319"/>
    <lineage>
        <taxon>Eukaryota</taxon>
        <taxon>Metazoa</taxon>
        <taxon>Chordata</taxon>
        <taxon>Craniata</taxon>
        <taxon>Vertebrata</taxon>
        <taxon>Euteleostomi</taxon>
        <taxon>Amphibia</taxon>
        <taxon>Batrachia</taxon>
        <taxon>Caudata</taxon>
        <taxon>Salamandroidea</taxon>
        <taxon>Salamandridae</taxon>
        <taxon>Pleurodelinae</taxon>
        <taxon>Pleurodeles</taxon>
    </lineage>
</organism>
<dbReference type="Pfam" id="PF01477">
    <property type="entry name" value="PLAT"/>
    <property type="match status" value="1"/>
</dbReference>
<dbReference type="InterPro" id="IPR036226">
    <property type="entry name" value="LipOase_C_sf"/>
</dbReference>
<accession>A0AAV7KMN7</accession>
<keyword evidence="17" id="KW-1185">Reference proteome</keyword>
<keyword evidence="5 10" id="KW-0479">Metal-binding</keyword>
<feature type="binding site" evidence="11">
    <location>
        <position position="41"/>
    </location>
    <ligand>
        <name>Ca(2+)</name>
        <dbReference type="ChEBI" id="CHEBI:29108"/>
        <label>1</label>
    </ligand>
</feature>
<evidence type="ECO:0000256" key="11">
    <source>
        <dbReference type="PIRSR" id="PIRSR601885-2"/>
    </source>
</evidence>
<dbReference type="InterPro" id="IPR042062">
    <property type="entry name" value="PLAT_LOX_verte"/>
</dbReference>
<name>A0AAV7KMN7_PLEWA</name>
<evidence type="ECO:0000256" key="13">
    <source>
        <dbReference type="PROSITE-ProRule" id="PRU00152"/>
    </source>
</evidence>
<dbReference type="InterPro" id="IPR020834">
    <property type="entry name" value="LipOase_CS"/>
</dbReference>
<dbReference type="GO" id="GO:0016702">
    <property type="term" value="F:oxidoreductase activity, acting on single donors with incorporation of molecular oxygen, incorporation of two atoms of oxygen"/>
    <property type="evidence" value="ECO:0007669"/>
    <property type="project" value="InterPro"/>
</dbReference>
<dbReference type="GO" id="GO:0005737">
    <property type="term" value="C:cytoplasm"/>
    <property type="evidence" value="ECO:0007669"/>
    <property type="project" value="UniProtKB-SubCell"/>
</dbReference>
<dbReference type="CDD" id="cd01753">
    <property type="entry name" value="PLAT_LOX"/>
    <property type="match status" value="1"/>
</dbReference>
<evidence type="ECO:0000259" key="15">
    <source>
        <dbReference type="PROSITE" id="PS51393"/>
    </source>
</evidence>
<evidence type="ECO:0000313" key="17">
    <source>
        <dbReference type="Proteomes" id="UP001066276"/>
    </source>
</evidence>
<evidence type="ECO:0000256" key="7">
    <source>
        <dbReference type="ARBA" id="ARBA00023002"/>
    </source>
</evidence>
<dbReference type="InterPro" id="IPR001885">
    <property type="entry name" value="LipOase_mml"/>
</dbReference>
<keyword evidence="11" id="KW-0106">Calcium</keyword>
<evidence type="ECO:0000256" key="5">
    <source>
        <dbReference type="ARBA" id="ARBA00022723"/>
    </source>
</evidence>
<dbReference type="PROSITE" id="PS51393">
    <property type="entry name" value="LIPOXYGENASE_3"/>
    <property type="match status" value="1"/>
</dbReference>
<dbReference type="PANTHER" id="PTHR11771">
    <property type="entry name" value="LIPOXYGENASE"/>
    <property type="match status" value="1"/>
</dbReference>
<comment type="subcellular location">
    <subcellularLocation>
        <location evidence="1">Cytoplasm</location>
    </subcellularLocation>
</comment>
<dbReference type="PROSITE" id="PS00081">
    <property type="entry name" value="LIPOXYGENASE_2"/>
    <property type="match status" value="1"/>
</dbReference>
<dbReference type="PRINTS" id="PR00087">
    <property type="entry name" value="LIPOXYGENASE"/>
</dbReference>
<feature type="site" description="Essential for stabilizing binding to COTL1" evidence="12">
    <location>
        <position position="105"/>
    </location>
</feature>
<comment type="caution">
    <text evidence="13">Lacks conserved residue(s) required for the propagation of feature annotation.</text>
</comment>
<feature type="domain" description="PLAT" evidence="14">
    <location>
        <begin position="3"/>
        <end position="120"/>
    </location>
</feature>
<keyword evidence="6" id="KW-0223">Dioxygenase</keyword>
<evidence type="ECO:0000256" key="9">
    <source>
        <dbReference type="ARBA" id="ARBA00023098"/>
    </source>
</evidence>
<dbReference type="FunFam" id="1.20.245.10:FF:000001">
    <property type="entry name" value="Arachidonate 5-lipoxygenase a"/>
    <property type="match status" value="1"/>
</dbReference>
<comment type="similarity">
    <text evidence="3">Belongs to the lipoxygenase family.</text>
</comment>
<comment type="cofactor">
    <cofactor evidence="10">
        <name>Fe cation</name>
        <dbReference type="ChEBI" id="CHEBI:24875"/>
    </cofactor>
    <text evidence="10">Binds 1 Fe cation per subunit.</text>
</comment>
<dbReference type="FunFam" id="2.60.60.20:FF:000002">
    <property type="entry name" value="Arachidonate 5-lipoxygenase a"/>
    <property type="match status" value="1"/>
</dbReference>
<evidence type="ECO:0000256" key="3">
    <source>
        <dbReference type="ARBA" id="ARBA00009419"/>
    </source>
</evidence>
<dbReference type="PROSITE" id="PS50095">
    <property type="entry name" value="PLAT"/>
    <property type="match status" value="1"/>
</dbReference>
<dbReference type="AlphaFoldDB" id="A0AAV7KMN7"/>
<evidence type="ECO:0000256" key="10">
    <source>
        <dbReference type="PIRSR" id="PIRSR601885-1"/>
    </source>
</evidence>
<protein>
    <submittedName>
        <fullName evidence="16">Uncharacterized protein</fullName>
    </submittedName>
</protein>
<comment type="pathway">
    <text evidence="2">Lipid metabolism.</text>
</comment>
<keyword evidence="9" id="KW-0443">Lipid metabolism</keyword>
<evidence type="ECO:0000256" key="12">
    <source>
        <dbReference type="PIRSR" id="PIRSR601885-3"/>
    </source>
</evidence>
<dbReference type="InterPro" id="IPR001024">
    <property type="entry name" value="PLAT/LH2_dom"/>
</dbReference>